<protein>
    <submittedName>
        <fullName evidence="2">SPOSA6832_00156-mRNA-1:cds</fullName>
    </submittedName>
</protein>
<keyword evidence="3" id="KW-1185">Reference proteome</keyword>
<feature type="non-terminal residue" evidence="2">
    <location>
        <position position="1"/>
    </location>
</feature>
<accession>A0A0D6EG11</accession>
<keyword evidence="1" id="KW-1133">Transmembrane helix</keyword>
<dbReference type="AlphaFoldDB" id="A0A0D6EG11"/>
<dbReference type="EMBL" id="CENE01000001">
    <property type="protein sequence ID" value="CEQ38703.1"/>
    <property type="molecule type" value="Genomic_DNA"/>
</dbReference>
<keyword evidence="1" id="KW-0472">Membrane</keyword>
<feature type="transmembrane region" description="Helical" evidence="1">
    <location>
        <begin position="266"/>
        <end position="285"/>
    </location>
</feature>
<gene>
    <name evidence="2" type="primary">SPOSA6832_00156</name>
</gene>
<feature type="transmembrane region" description="Helical" evidence="1">
    <location>
        <begin position="161"/>
        <end position="185"/>
    </location>
</feature>
<proteinExistence type="predicted"/>
<evidence type="ECO:0000313" key="3">
    <source>
        <dbReference type="Proteomes" id="UP000243876"/>
    </source>
</evidence>
<dbReference type="OrthoDB" id="2528749at2759"/>
<reference evidence="3" key="1">
    <citation type="submission" date="2015-02" db="EMBL/GenBank/DDBJ databases">
        <authorList>
            <person name="Gon?alves P."/>
        </authorList>
    </citation>
    <scope>NUCLEOTIDE SEQUENCE [LARGE SCALE GENOMIC DNA]</scope>
</reference>
<name>A0A0D6EG11_SPOSA</name>
<feature type="transmembrane region" description="Helical" evidence="1">
    <location>
        <begin position="205"/>
        <end position="227"/>
    </location>
</feature>
<dbReference type="Proteomes" id="UP000243876">
    <property type="component" value="Unassembled WGS sequence"/>
</dbReference>
<evidence type="ECO:0000256" key="1">
    <source>
        <dbReference type="SAM" id="Phobius"/>
    </source>
</evidence>
<sequence>MSTLKTVAIAAIHLSPMHPDDLPTPISQKDSYLSSYPGEPVEPKPRRRVSLLSWNWERAEHILWAAVPPFFHVLSLVLLVAALLVESPSTSFMTVKERGGTGRLDYYILNSCAVTPGTTERMCPSRSTMVNFVPSLAMISSSLPGLSAAKLPFFSHQTPSIFLSSVVLLLAALIIYIPLWTLVYFPSARLPGFLVRFYRYHARNLFYFSGILSFVSFILTVTIGVGYKLFLMGFASDFNTWYMFAIFETGSTTLDWSAEIGSAFDLVWAASTFTALTVISINIALHNGLDEKVEWPADEKASCPY</sequence>
<evidence type="ECO:0000313" key="2">
    <source>
        <dbReference type="EMBL" id="CEQ38703.1"/>
    </source>
</evidence>
<keyword evidence="1" id="KW-0812">Transmembrane</keyword>
<feature type="transmembrane region" description="Helical" evidence="1">
    <location>
        <begin position="62"/>
        <end position="85"/>
    </location>
</feature>
<organism evidence="2 3">
    <name type="scientific">Sporidiobolus salmonicolor</name>
    <name type="common">Yeast-like fungus</name>
    <name type="synonym">Sporobolomyces salmonicolor</name>
    <dbReference type="NCBI Taxonomy" id="5005"/>
    <lineage>
        <taxon>Eukaryota</taxon>
        <taxon>Fungi</taxon>
        <taxon>Dikarya</taxon>
        <taxon>Basidiomycota</taxon>
        <taxon>Pucciniomycotina</taxon>
        <taxon>Microbotryomycetes</taxon>
        <taxon>Sporidiobolales</taxon>
        <taxon>Sporidiobolaceae</taxon>
        <taxon>Sporobolomyces</taxon>
    </lineage>
</organism>